<dbReference type="GeneID" id="39745174"/>
<dbReference type="RefSeq" id="XP_028546955.1">
    <property type="nucleotide sequence ID" value="XM_028691154.1"/>
</dbReference>
<evidence type="ECO:0000256" key="1">
    <source>
        <dbReference type="SAM" id="Phobius"/>
    </source>
</evidence>
<gene>
    <name evidence="2" type="ORF">PGO_002585</name>
</gene>
<keyword evidence="3" id="KW-1185">Reference proteome</keyword>
<organism evidence="2 3">
    <name type="scientific">Plasmodium gonderi</name>
    <dbReference type="NCBI Taxonomy" id="77519"/>
    <lineage>
        <taxon>Eukaryota</taxon>
        <taxon>Sar</taxon>
        <taxon>Alveolata</taxon>
        <taxon>Apicomplexa</taxon>
        <taxon>Aconoidasida</taxon>
        <taxon>Haemosporida</taxon>
        <taxon>Plasmodiidae</taxon>
        <taxon>Plasmodium</taxon>
        <taxon>Plasmodium (Plasmodium)</taxon>
    </lineage>
</organism>
<dbReference type="EMBL" id="BDQF01000263">
    <property type="protein sequence ID" value="GAW84366.1"/>
    <property type="molecule type" value="Genomic_DNA"/>
</dbReference>
<feature type="transmembrane region" description="Helical" evidence="1">
    <location>
        <begin position="64"/>
        <end position="85"/>
    </location>
</feature>
<name>A0A1Y1JP50_PLAGO</name>
<reference evidence="3" key="1">
    <citation type="submission" date="2017-04" db="EMBL/GenBank/DDBJ databases">
        <title>Plasmodium gonderi genome.</title>
        <authorList>
            <person name="Arisue N."/>
            <person name="Honma H."/>
            <person name="Kawai S."/>
            <person name="Tougan T."/>
            <person name="Tanabe K."/>
            <person name="Horii T."/>
        </authorList>
    </citation>
    <scope>NUCLEOTIDE SEQUENCE [LARGE SCALE GENOMIC DNA]</scope>
    <source>
        <strain evidence="3">ATCC 30045</strain>
    </source>
</reference>
<comment type="caution">
    <text evidence="2">The sequence shown here is derived from an EMBL/GenBank/DDBJ whole genome shotgun (WGS) entry which is preliminary data.</text>
</comment>
<accession>A0A1Y1JP50</accession>
<keyword evidence="1" id="KW-0812">Transmembrane</keyword>
<protein>
    <submittedName>
        <fullName evidence="2">Variable surface protein</fullName>
    </submittedName>
</protein>
<evidence type="ECO:0000313" key="2">
    <source>
        <dbReference type="EMBL" id="GAW84366.1"/>
    </source>
</evidence>
<keyword evidence="1" id="KW-0472">Membrane</keyword>
<dbReference type="AlphaFoldDB" id="A0A1Y1JP50"/>
<sequence>MISIENLYNMHDSLKKINEEQKSNLENHFYNALKNTLKTYDINIQTQPIEAHNSTIINKCKNNISFHIMITIIALLIISIITYILYKYTPLSSVINLIILMKINMWNKVDEERNIMQRSELFGKISRNNEHNIFYNSPKF</sequence>
<proteinExistence type="predicted"/>
<evidence type="ECO:0000313" key="3">
    <source>
        <dbReference type="Proteomes" id="UP000195521"/>
    </source>
</evidence>
<dbReference type="Proteomes" id="UP000195521">
    <property type="component" value="Unassembled WGS sequence"/>
</dbReference>
<keyword evidence="1" id="KW-1133">Transmembrane helix</keyword>